<accession>A0A1H5VEE2</accession>
<comment type="similarity">
    <text evidence="1">Belongs to the bacterial solute-binding protein 1 family.</text>
</comment>
<dbReference type="GO" id="GO:0055052">
    <property type="term" value="C:ATP-binding cassette (ABC) transporter complex, substrate-binding subunit-containing"/>
    <property type="evidence" value="ECO:0007669"/>
    <property type="project" value="TreeGrafter"/>
</dbReference>
<proteinExistence type="inferred from homology"/>
<reference evidence="5 6" key="1">
    <citation type="submission" date="2016-10" db="EMBL/GenBank/DDBJ databases">
        <authorList>
            <person name="de Groot N.N."/>
        </authorList>
    </citation>
    <scope>NUCLEOTIDE SEQUENCE [LARGE SCALE GENOMIC DNA]</scope>
    <source>
        <strain evidence="5 6">CGMCC 4.2023</strain>
    </source>
</reference>
<keyword evidence="6" id="KW-1185">Reference proteome</keyword>
<dbReference type="GO" id="GO:0042956">
    <property type="term" value="P:maltodextrin transmembrane transport"/>
    <property type="evidence" value="ECO:0007669"/>
    <property type="project" value="TreeGrafter"/>
</dbReference>
<evidence type="ECO:0000256" key="3">
    <source>
        <dbReference type="ARBA" id="ARBA00022729"/>
    </source>
</evidence>
<evidence type="ECO:0000256" key="4">
    <source>
        <dbReference type="SAM" id="SignalP"/>
    </source>
</evidence>
<dbReference type="Proteomes" id="UP000236754">
    <property type="component" value="Unassembled WGS sequence"/>
</dbReference>
<protein>
    <submittedName>
        <fullName evidence="5">N,N'-diacetylchitobiose transport system substrate-binding protein</fullName>
    </submittedName>
</protein>
<keyword evidence="2" id="KW-0813">Transport</keyword>
<dbReference type="OrthoDB" id="2507686at2"/>
<sequence length="431" mass="45061">MRRKLIAAIGVAAVLTGVAACGGSDNKSDSGKSSSAGPADFKGKTLNVWLMSGSNPPGWTKDITAAFEKQYPGAKLKITVQQWDGIQQKLTTALSESTPPDVIEVGNTQTPYYAATGGLKDLTSVKADIGGNDWAPSLNGSAVYNGKQFAAPWYFASRVVVYNKKIWTAAGITTPPKTQDELFSDLDKIKAKGTKDAFYLPGQDWYGFDGFLLDAGADLVKKDGDKYTGNLDTPQAASAISLYKKLNGYGTAPKDKDEATPQQSDVFAKGDVGAFLGLGWEAAGAITKNPALKDQVGFFAFPGKTAAKTASVFVGGSNLAITQGSKNPELAQDFLKMAMSDQFEGELAKEGGVVPNKASLDSNLSGNEFGTVSAAAAANGGTTPLIPAWGSVENVPNPITTLFMTGVLQGQSPSAAAKKADAEIDKRLSQQ</sequence>
<dbReference type="SUPFAM" id="SSF53850">
    <property type="entry name" value="Periplasmic binding protein-like II"/>
    <property type="match status" value="1"/>
</dbReference>
<dbReference type="GO" id="GO:0015768">
    <property type="term" value="P:maltose transport"/>
    <property type="evidence" value="ECO:0007669"/>
    <property type="project" value="TreeGrafter"/>
</dbReference>
<feature type="chain" id="PRO_5039520620" evidence="4">
    <location>
        <begin position="20"/>
        <end position="431"/>
    </location>
</feature>
<dbReference type="GO" id="GO:1901982">
    <property type="term" value="F:maltose binding"/>
    <property type="evidence" value="ECO:0007669"/>
    <property type="project" value="TreeGrafter"/>
</dbReference>
<keyword evidence="3 4" id="KW-0732">Signal</keyword>
<dbReference type="AlphaFoldDB" id="A0A1H5VEE2"/>
<evidence type="ECO:0000256" key="1">
    <source>
        <dbReference type="ARBA" id="ARBA00008520"/>
    </source>
</evidence>
<dbReference type="EMBL" id="FNVU01000002">
    <property type="protein sequence ID" value="SEF85732.1"/>
    <property type="molecule type" value="Genomic_DNA"/>
</dbReference>
<dbReference type="PROSITE" id="PS51257">
    <property type="entry name" value="PROKAR_LIPOPROTEIN"/>
    <property type="match status" value="1"/>
</dbReference>
<name>A0A1H5VEE2_9ACTN</name>
<dbReference type="Gene3D" id="3.40.190.10">
    <property type="entry name" value="Periplasmic binding protein-like II"/>
    <property type="match status" value="2"/>
</dbReference>
<dbReference type="Pfam" id="PF01547">
    <property type="entry name" value="SBP_bac_1"/>
    <property type="match status" value="1"/>
</dbReference>
<dbReference type="PANTHER" id="PTHR30061:SF50">
    <property type="entry name" value="MALTOSE_MALTODEXTRIN-BINDING PERIPLASMIC PROTEIN"/>
    <property type="match status" value="1"/>
</dbReference>
<organism evidence="5 6">
    <name type="scientific">Actinacidiphila yanglinensis</name>
    <dbReference type="NCBI Taxonomy" id="310779"/>
    <lineage>
        <taxon>Bacteria</taxon>
        <taxon>Bacillati</taxon>
        <taxon>Actinomycetota</taxon>
        <taxon>Actinomycetes</taxon>
        <taxon>Kitasatosporales</taxon>
        <taxon>Streptomycetaceae</taxon>
        <taxon>Actinacidiphila</taxon>
    </lineage>
</organism>
<dbReference type="PANTHER" id="PTHR30061">
    <property type="entry name" value="MALTOSE-BINDING PERIPLASMIC PROTEIN"/>
    <property type="match status" value="1"/>
</dbReference>
<gene>
    <name evidence="5" type="ORF">SAMN05216223_102272</name>
</gene>
<dbReference type="InterPro" id="IPR006059">
    <property type="entry name" value="SBP"/>
</dbReference>
<evidence type="ECO:0000313" key="5">
    <source>
        <dbReference type="EMBL" id="SEF85732.1"/>
    </source>
</evidence>
<dbReference type="RefSeq" id="WP_103884431.1">
    <property type="nucleotide sequence ID" value="NZ_FNVU01000002.1"/>
</dbReference>
<evidence type="ECO:0000256" key="2">
    <source>
        <dbReference type="ARBA" id="ARBA00022448"/>
    </source>
</evidence>
<feature type="signal peptide" evidence="4">
    <location>
        <begin position="1"/>
        <end position="19"/>
    </location>
</feature>
<evidence type="ECO:0000313" key="6">
    <source>
        <dbReference type="Proteomes" id="UP000236754"/>
    </source>
</evidence>